<name>A0A396RNY4_9SPHN</name>
<proteinExistence type="inferred from homology"/>
<evidence type="ECO:0000256" key="12">
    <source>
        <dbReference type="ARBA" id="ARBA00039316"/>
    </source>
</evidence>
<keyword evidence="15" id="KW-1185">Reference proteome</keyword>
<dbReference type="PANTHER" id="PTHR43152:SF3">
    <property type="entry name" value="UVRABC SYSTEM PROTEIN A"/>
    <property type="match status" value="1"/>
</dbReference>
<keyword evidence="9" id="KW-0238">DNA-binding</keyword>
<evidence type="ECO:0000256" key="8">
    <source>
        <dbReference type="ARBA" id="ARBA00022881"/>
    </source>
</evidence>
<keyword evidence="8" id="KW-0267">Excision nuclease</keyword>
<reference evidence="14 15" key="1">
    <citation type="submission" date="2018-08" db="EMBL/GenBank/DDBJ databases">
        <title>The multiple taxonomic identification of Sphingomonas gilva.</title>
        <authorList>
            <person name="Zhu D."/>
            <person name="Zheng S."/>
        </authorList>
    </citation>
    <scope>NUCLEOTIDE SEQUENCE [LARGE SCALE GENOMIC DNA]</scope>
    <source>
        <strain evidence="14 15">ZDH117</strain>
    </source>
</reference>
<organism evidence="14 15">
    <name type="scientific">Sphingomonas gilva</name>
    <dbReference type="NCBI Taxonomy" id="2305907"/>
    <lineage>
        <taxon>Bacteria</taxon>
        <taxon>Pseudomonadati</taxon>
        <taxon>Pseudomonadota</taxon>
        <taxon>Alphaproteobacteria</taxon>
        <taxon>Sphingomonadales</taxon>
        <taxon>Sphingomonadaceae</taxon>
        <taxon>Sphingomonas</taxon>
    </lineage>
</organism>
<evidence type="ECO:0000256" key="3">
    <source>
        <dbReference type="ARBA" id="ARBA00022737"/>
    </source>
</evidence>
<keyword evidence="5" id="KW-0227">DNA damage</keyword>
<keyword evidence="4" id="KW-0547">Nucleotide-binding</keyword>
<dbReference type="InterPro" id="IPR027417">
    <property type="entry name" value="P-loop_NTPase"/>
</dbReference>
<keyword evidence="3" id="KW-0677">Repeat</keyword>
<evidence type="ECO:0000256" key="1">
    <source>
        <dbReference type="ARBA" id="ARBA00004496"/>
    </source>
</evidence>
<evidence type="ECO:0000256" key="9">
    <source>
        <dbReference type="ARBA" id="ARBA00023125"/>
    </source>
</evidence>
<evidence type="ECO:0000256" key="13">
    <source>
        <dbReference type="ARBA" id="ARBA00042156"/>
    </source>
</evidence>
<dbReference type="Gene3D" id="3.40.50.300">
    <property type="entry name" value="P-loop containing nucleotide triphosphate hydrolases"/>
    <property type="match status" value="1"/>
</dbReference>
<dbReference type="GO" id="GO:0005524">
    <property type="term" value="F:ATP binding"/>
    <property type="evidence" value="ECO:0007669"/>
    <property type="project" value="UniProtKB-KW"/>
</dbReference>
<comment type="similarity">
    <text evidence="11">Belongs to the ABC transporter superfamily. UvrA family.</text>
</comment>
<evidence type="ECO:0000313" key="15">
    <source>
        <dbReference type="Proteomes" id="UP000266693"/>
    </source>
</evidence>
<keyword evidence="7" id="KW-0067">ATP-binding</keyword>
<evidence type="ECO:0000256" key="5">
    <source>
        <dbReference type="ARBA" id="ARBA00022763"/>
    </source>
</evidence>
<dbReference type="OrthoDB" id="9809851at2"/>
<dbReference type="Proteomes" id="UP000266693">
    <property type="component" value="Unassembled WGS sequence"/>
</dbReference>
<keyword evidence="2" id="KW-0963">Cytoplasm</keyword>
<evidence type="ECO:0000256" key="7">
    <source>
        <dbReference type="ARBA" id="ARBA00022840"/>
    </source>
</evidence>
<sequence length="85" mass="9209">MTTTLWWWPQAEQSGGLFDRTHAKRDVIKTADWVLDLGPEGGVKGGEVVAEGTPEQVAKAKGSFTGRYLAPLLGKQRNDKAIAAE</sequence>
<evidence type="ECO:0000256" key="6">
    <source>
        <dbReference type="ARBA" id="ARBA00022769"/>
    </source>
</evidence>
<dbReference type="GO" id="GO:0003677">
    <property type="term" value="F:DNA binding"/>
    <property type="evidence" value="ECO:0007669"/>
    <property type="project" value="UniProtKB-KW"/>
</dbReference>
<dbReference type="PANTHER" id="PTHR43152">
    <property type="entry name" value="UVRABC SYSTEM PROTEIN A"/>
    <property type="match status" value="1"/>
</dbReference>
<dbReference type="GO" id="GO:0004518">
    <property type="term" value="F:nuclease activity"/>
    <property type="evidence" value="ECO:0007669"/>
    <property type="project" value="UniProtKB-KW"/>
</dbReference>
<protein>
    <recommendedName>
        <fullName evidence="12">UvrABC system protein A</fullName>
    </recommendedName>
    <alternativeName>
        <fullName evidence="13">Excinuclease ABC subunit A</fullName>
    </alternativeName>
</protein>
<dbReference type="GO" id="GO:0005737">
    <property type="term" value="C:cytoplasm"/>
    <property type="evidence" value="ECO:0007669"/>
    <property type="project" value="UniProtKB-SubCell"/>
</dbReference>
<keyword evidence="10" id="KW-0234">DNA repair</keyword>
<comment type="caution">
    <text evidence="14">The sequence shown here is derived from an EMBL/GenBank/DDBJ whole genome shotgun (WGS) entry which is preliminary data.</text>
</comment>
<evidence type="ECO:0000256" key="4">
    <source>
        <dbReference type="ARBA" id="ARBA00022741"/>
    </source>
</evidence>
<dbReference type="EMBL" id="QWLV01000002">
    <property type="protein sequence ID" value="RHW18138.1"/>
    <property type="molecule type" value="Genomic_DNA"/>
</dbReference>
<dbReference type="AlphaFoldDB" id="A0A396RNY4"/>
<keyword evidence="6" id="KW-0228">DNA excision</keyword>
<evidence type="ECO:0000256" key="11">
    <source>
        <dbReference type="ARBA" id="ARBA00038000"/>
    </source>
</evidence>
<comment type="subcellular location">
    <subcellularLocation>
        <location evidence="1">Cytoplasm</location>
    </subcellularLocation>
</comment>
<evidence type="ECO:0000256" key="10">
    <source>
        <dbReference type="ARBA" id="ARBA00023204"/>
    </source>
</evidence>
<evidence type="ECO:0000313" key="14">
    <source>
        <dbReference type="EMBL" id="RHW18138.1"/>
    </source>
</evidence>
<gene>
    <name evidence="14" type="ORF">D1610_06540</name>
</gene>
<dbReference type="GO" id="GO:0006281">
    <property type="term" value="P:DNA repair"/>
    <property type="evidence" value="ECO:0007669"/>
    <property type="project" value="UniProtKB-KW"/>
</dbReference>
<evidence type="ECO:0000256" key="2">
    <source>
        <dbReference type="ARBA" id="ARBA00022490"/>
    </source>
</evidence>
<accession>A0A396RNY4</accession>